<evidence type="ECO:0000256" key="6">
    <source>
        <dbReference type="SAM" id="Phobius"/>
    </source>
</evidence>
<reference evidence="10 11" key="1">
    <citation type="submission" date="2016-11" db="EMBL/GenBank/DDBJ databases">
        <title>Genome sequence of Sphingomonas jeddahensis G39.</title>
        <authorList>
            <person name="Poehlein A."/>
            <person name="Wuebbeler J.H."/>
            <person name="Steinbuechel A."/>
            <person name="Daniel R."/>
        </authorList>
    </citation>
    <scope>NUCLEOTIDE SEQUENCE [LARGE SCALE GENOMIC DNA]</scope>
    <source>
        <strain evidence="10 11">G39</strain>
    </source>
</reference>
<dbReference type="EMBL" id="MPSB01000002">
    <property type="protein sequence ID" value="ONF97126.1"/>
    <property type="molecule type" value="Genomic_DNA"/>
</dbReference>
<evidence type="ECO:0000256" key="2">
    <source>
        <dbReference type="ARBA" id="ARBA00022692"/>
    </source>
</evidence>
<dbReference type="GO" id="GO:0016020">
    <property type="term" value="C:membrane"/>
    <property type="evidence" value="ECO:0007669"/>
    <property type="project" value="UniProtKB-SubCell"/>
</dbReference>
<evidence type="ECO:0000256" key="1">
    <source>
        <dbReference type="ARBA" id="ARBA00004141"/>
    </source>
</evidence>
<dbReference type="SUPFAM" id="SSF52833">
    <property type="entry name" value="Thioredoxin-like"/>
    <property type="match status" value="1"/>
</dbReference>
<proteinExistence type="predicted"/>
<evidence type="ECO:0000256" key="5">
    <source>
        <dbReference type="ARBA" id="ARBA00023136"/>
    </source>
</evidence>
<dbReference type="Pfam" id="PF11412">
    <property type="entry name" value="DsbD_N"/>
    <property type="match status" value="1"/>
</dbReference>
<feature type="transmembrane region" description="Helical" evidence="6">
    <location>
        <begin position="468"/>
        <end position="490"/>
    </location>
</feature>
<gene>
    <name evidence="10" type="primary">dsbD_1</name>
    <name evidence="10" type="ORF">SPHI_05630</name>
</gene>
<feature type="transmembrane region" description="Helical" evidence="6">
    <location>
        <begin position="510"/>
        <end position="526"/>
    </location>
</feature>
<dbReference type="PANTHER" id="PTHR32234">
    <property type="entry name" value="THIOL:DISULFIDE INTERCHANGE PROTEIN DSBD"/>
    <property type="match status" value="1"/>
</dbReference>
<evidence type="ECO:0000256" key="4">
    <source>
        <dbReference type="ARBA" id="ARBA00022989"/>
    </source>
</evidence>
<evidence type="ECO:0000259" key="9">
    <source>
        <dbReference type="Pfam" id="PF11412"/>
    </source>
</evidence>
<protein>
    <submittedName>
        <fullName evidence="10">Thiol:disulfide interchange protein DsbD</fullName>
        <ecNumber evidence="10">1.8.1.8</ecNumber>
    </submittedName>
</protein>
<dbReference type="InterPro" id="IPR003834">
    <property type="entry name" value="Cyt_c_assmbl_TM_dom"/>
</dbReference>
<evidence type="ECO:0000313" key="11">
    <source>
        <dbReference type="Proteomes" id="UP000188729"/>
    </source>
</evidence>
<keyword evidence="7" id="KW-0732">Signal</keyword>
<dbReference type="Pfam" id="PF13899">
    <property type="entry name" value="Thioredoxin_7"/>
    <property type="match status" value="1"/>
</dbReference>
<feature type="signal peptide" evidence="7">
    <location>
        <begin position="1"/>
        <end position="21"/>
    </location>
</feature>
<keyword evidence="2 6" id="KW-0812">Transmembrane</keyword>
<organism evidence="10 11">
    <name type="scientific">Sphingomonas jeddahensis</name>
    <dbReference type="NCBI Taxonomy" id="1915074"/>
    <lineage>
        <taxon>Bacteria</taxon>
        <taxon>Pseudomonadati</taxon>
        <taxon>Pseudomonadota</taxon>
        <taxon>Alphaproteobacteria</taxon>
        <taxon>Sphingomonadales</taxon>
        <taxon>Sphingomonadaceae</taxon>
        <taxon>Sphingomonas</taxon>
    </lineage>
</organism>
<dbReference type="Gene3D" id="3.40.30.10">
    <property type="entry name" value="Glutaredoxin"/>
    <property type="match status" value="1"/>
</dbReference>
<feature type="transmembrane region" description="Helical" evidence="6">
    <location>
        <begin position="436"/>
        <end position="462"/>
    </location>
</feature>
<dbReference type="GO" id="GO:0047134">
    <property type="term" value="F:protein-disulfide reductase [NAD(P)H] activity"/>
    <property type="evidence" value="ECO:0007669"/>
    <property type="project" value="UniProtKB-EC"/>
</dbReference>
<dbReference type="InterPro" id="IPR036249">
    <property type="entry name" value="Thioredoxin-like_sf"/>
</dbReference>
<name>A0A1V2EWS8_9SPHN</name>
<dbReference type="GO" id="GO:0017004">
    <property type="term" value="P:cytochrome complex assembly"/>
    <property type="evidence" value="ECO:0007669"/>
    <property type="project" value="UniProtKB-KW"/>
</dbReference>
<dbReference type="EC" id="1.8.1.8" evidence="10"/>
<evidence type="ECO:0000313" key="10">
    <source>
        <dbReference type="EMBL" id="ONF97126.1"/>
    </source>
</evidence>
<feature type="transmembrane region" description="Helical" evidence="6">
    <location>
        <begin position="396"/>
        <end position="415"/>
    </location>
</feature>
<accession>A0A1V2EWS8</accession>
<feature type="transmembrane region" description="Helical" evidence="6">
    <location>
        <begin position="357"/>
        <end position="376"/>
    </location>
</feature>
<feature type="domain" description="Cytochrome C biogenesis protein transmembrane" evidence="8">
    <location>
        <begin position="314"/>
        <end position="522"/>
    </location>
</feature>
<dbReference type="Proteomes" id="UP000188729">
    <property type="component" value="Unassembled WGS sequence"/>
</dbReference>
<keyword evidence="3" id="KW-0201">Cytochrome c-type biogenesis</keyword>
<dbReference type="InterPro" id="IPR035671">
    <property type="entry name" value="DsbD_gamma"/>
</dbReference>
<feature type="transmembrane region" description="Helical" evidence="6">
    <location>
        <begin position="532"/>
        <end position="552"/>
    </location>
</feature>
<comment type="caution">
    <text evidence="10">The sequence shown here is derived from an EMBL/GenBank/DDBJ whole genome shotgun (WGS) entry which is preliminary data.</text>
</comment>
<keyword evidence="10" id="KW-0560">Oxidoreductase</keyword>
<evidence type="ECO:0000256" key="7">
    <source>
        <dbReference type="SAM" id="SignalP"/>
    </source>
</evidence>
<dbReference type="GO" id="GO:0045454">
    <property type="term" value="P:cell redox homeostasis"/>
    <property type="evidence" value="ECO:0007669"/>
    <property type="project" value="TreeGrafter"/>
</dbReference>
<evidence type="ECO:0000259" key="8">
    <source>
        <dbReference type="Pfam" id="PF02683"/>
    </source>
</evidence>
<keyword evidence="4 6" id="KW-1133">Transmembrane helix</keyword>
<comment type="subcellular location">
    <subcellularLocation>
        <location evidence="1">Membrane</location>
        <topology evidence="1">Multi-pass membrane protein</topology>
    </subcellularLocation>
</comment>
<evidence type="ECO:0000256" key="3">
    <source>
        <dbReference type="ARBA" id="ARBA00022748"/>
    </source>
</evidence>
<dbReference type="InterPro" id="IPR028250">
    <property type="entry name" value="DsbDN"/>
</dbReference>
<keyword evidence="5 6" id="KW-0472">Membrane</keyword>
<dbReference type="Pfam" id="PF02683">
    <property type="entry name" value="DsbD_TM"/>
    <property type="match status" value="1"/>
</dbReference>
<feature type="chain" id="PRO_5012730946" evidence="7">
    <location>
        <begin position="22"/>
        <end position="705"/>
    </location>
</feature>
<dbReference type="AlphaFoldDB" id="A0A1V2EWS8"/>
<dbReference type="STRING" id="1915074.SPHI_05630"/>
<feature type="domain" description="Thiol:disulfide interchange protein DsbD N-terminal" evidence="9">
    <location>
        <begin position="29"/>
        <end position="149"/>
    </location>
</feature>
<keyword evidence="11" id="KW-1185">Reference proteome</keyword>
<feature type="transmembrane region" description="Helical" evidence="6">
    <location>
        <begin position="312"/>
        <end position="336"/>
    </location>
</feature>
<sequence length="705" mass="73527">MLLRLLIALCAAIATLSPGNAQGPTSHIAAEMAVRVSDPRPGAGTRIGITMTPQSGWHAYWQNPGDSGLPPEVTWTLPEGVTISALEHPAPSLLTLGGLASYVHEGRFTLLAHLRVDSSVPSGTPLPVRGALTWLACSDSLCVPERANLAIDLVAGDASSIGKNADLLRRGEAVLPRPAKGQMRVTREQDRWEFRIDPEAGIDRGKVRLYPATEGWFSADARQRVGVSGDQLLISVAASGSAPAGTFKGVLSDGRRAVVVQARTGIDAGTAKAPLPQVKSVGETIAATAPTAPAQTTAEAVSDVRQDEAPSVALALIGALIGGLLLNLMPCVFPILSLKALSLARSGADQRAARIEGIAYVGGSVLATTALGAVLLGARAMGHEIGWSFQLQDPRIILALAILALGIALNLAGLFEVHGPSMSGGWLSRRDWVGAFGTGLLAAVIATPCSGPFMGVALGAALLLPAPAALAIFAGLGLGMALPFLLIAFVPRLQRLLPKPGSWMADLRRILAIPMLLTALGLAWVLGRQVGVTGMVLGLALATLAAIGLWWVGIRQHRGKRVAIALVPVGAAFFATAVIELPAASAAAASTELATETFSEKRYAELRAAGTPVFVDMTADWCLICQVNQRVAIDRPATQQAFRAAGVVTLIGDWTRGDPAITRFLASKGRNSIPYYLYTDASGRTEELPQVLTSDLLVKLVSAEP</sequence>
<dbReference type="CDD" id="cd02953">
    <property type="entry name" value="DsbDgamma"/>
    <property type="match status" value="1"/>
</dbReference>
<feature type="transmembrane region" description="Helical" evidence="6">
    <location>
        <begin position="564"/>
        <end position="584"/>
    </location>
</feature>
<dbReference type="PANTHER" id="PTHR32234:SF3">
    <property type="entry name" value="SUPPRESSION OF COPPER SENSITIVITY PROTEIN"/>
    <property type="match status" value="1"/>
</dbReference>